<dbReference type="STRING" id="1796606.A2G96_18225"/>
<feature type="transmembrane region" description="Helical" evidence="1">
    <location>
        <begin position="281"/>
        <end position="305"/>
    </location>
</feature>
<evidence type="ECO:0000313" key="2">
    <source>
        <dbReference type="EMBL" id="AMR79522.1"/>
    </source>
</evidence>
<keyword evidence="1" id="KW-0472">Membrane</keyword>
<feature type="transmembrane region" description="Helical" evidence="1">
    <location>
        <begin position="163"/>
        <end position="186"/>
    </location>
</feature>
<feature type="transmembrane region" description="Helical" evidence="1">
    <location>
        <begin position="369"/>
        <end position="390"/>
    </location>
</feature>
<feature type="transmembrane region" description="Helical" evidence="1">
    <location>
        <begin position="140"/>
        <end position="157"/>
    </location>
</feature>
<dbReference type="InterPro" id="IPR052556">
    <property type="entry name" value="PolySynth_Transporter"/>
</dbReference>
<dbReference type="KEGG" id="cnan:A2G96_18225"/>
<protein>
    <recommendedName>
        <fullName evidence="4">Polysaccharide biosynthesis protein</fullName>
    </recommendedName>
</protein>
<sequence length="396" mass="43876">MRNVVALAFAEKVSQAASLLLVQAMLARSLGPTTYGVWQYTLSAINLVGSLALVCSSEILVAAIIQRKDQAREWLWSAFFIRLAVSMLCMVAVAIYLLGTLPAEYYTFALILCSLLILAEPFAVSIAYFQAIQRYPVVSITRLAILAVKLLALWIALRLQWSISLIALIWILEFVCFNILMSRYLAQAGILAPILRPELLLHLLKAGATVWAGFCFMYLIQRVDMLILRRSIGFDLLGSYAAPKALIESWYGFGWLLSQILAPALVYGAKTRVARFRLLGLMVALSVCAALVTTVAAEIILSLLFGSSYTGYSFILTALAWTGVLVFADAALSSFYFKQRHYALFMAKYFTAAAVYFVVLALQPSIQPISFIFCITAAYATCVMFSALYLRTQRIL</sequence>
<feature type="transmembrane region" description="Helical" evidence="1">
    <location>
        <begin position="250"/>
        <end position="269"/>
    </location>
</feature>
<feature type="transmembrane region" description="Helical" evidence="1">
    <location>
        <begin position="74"/>
        <end position="99"/>
    </location>
</feature>
<dbReference type="Proteomes" id="UP000075238">
    <property type="component" value="Chromosome 1"/>
</dbReference>
<evidence type="ECO:0008006" key="4">
    <source>
        <dbReference type="Google" id="ProtNLM"/>
    </source>
</evidence>
<proteinExistence type="predicted"/>
<dbReference type="EMBL" id="CP014844">
    <property type="protein sequence ID" value="AMR79522.1"/>
    <property type="molecule type" value="Genomic_DNA"/>
</dbReference>
<feature type="transmembrane region" description="Helical" evidence="1">
    <location>
        <begin position="40"/>
        <end position="62"/>
    </location>
</feature>
<dbReference type="PANTHER" id="PTHR43424">
    <property type="entry name" value="LOCUS PUTATIVE PROTEIN 1-RELATED"/>
    <property type="match status" value="1"/>
</dbReference>
<keyword evidence="1" id="KW-1133">Transmembrane helix</keyword>
<feature type="transmembrane region" description="Helical" evidence="1">
    <location>
        <begin position="311"/>
        <end position="332"/>
    </location>
</feature>
<dbReference type="PANTHER" id="PTHR43424:SF1">
    <property type="entry name" value="LOCUS PUTATIVE PROTEIN 1-RELATED"/>
    <property type="match status" value="1"/>
</dbReference>
<feature type="transmembrane region" description="Helical" evidence="1">
    <location>
        <begin position="344"/>
        <end position="363"/>
    </location>
</feature>
<feature type="transmembrane region" description="Helical" evidence="1">
    <location>
        <begin position="105"/>
        <end position="128"/>
    </location>
</feature>
<dbReference type="OrthoDB" id="88014at2"/>
<dbReference type="AlphaFoldDB" id="A0A142JN60"/>
<name>A0A142JN60_9BURK</name>
<evidence type="ECO:0000313" key="3">
    <source>
        <dbReference type="Proteomes" id="UP000075238"/>
    </source>
</evidence>
<reference evidence="2 3" key="1">
    <citation type="submission" date="2016-03" db="EMBL/GenBank/DDBJ databases">
        <title>Complete genome sequence of a novel chlorpyrifos degrading bacterium, Cupriavidus nantongensis sp. X1.</title>
        <authorList>
            <person name="Fang L."/>
        </authorList>
    </citation>
    <scope>NUCLEOTIDE SEQUENCE [LARGE SCALE GENOMIC DNA]</scope>
    <source>
        <strain evidence="2 3">X1</strain>
    </source>
</reference>
<gene>
    <name evidence="2" type="ORF">A2G96_18225</name>
</gene>
<keyword evidence="3" id="KW-1185">Reference proteome</keyword>
<feature type="transmembrane region" description="Helical" evidence="1">
    <location>
        <begin position="198"/>
        <end position="220"/>
    </location>
</feature>
<organism evidence="2 3">
    <name type="scientific">Cupriavidus nantongensis</name>
    <dbReference type="NCBI Taxonomy" id="1796606"/>
    <lineage>
        <taxon>Bacteria</taxon>
        <taxon>Pseudomonadati</taxon>
        <taxon>Pseudomonadota</taxon>
        <taxon>Betaproteobacteria</taxon>
        <taxon>Burkholderiales</taxon>
        <taxon>Burkholderiaceae</taxon>
        <taxon>Cupriavidus</taxon>
    </lineage>
</organism>
<keyword evidence="1" id="KW-0812">Transmembrane</keyword>
<evidence type="ECO:0000256" key="1">
    <source>
        <dbReference type="SAM" id="Phobius"/>
    </source>
</evidence>
<accession>A0A142JN60</accession>